<evidence type="ECO:0000256" key="8">
    <source>
        <dbReference type="SAM" id="MobiDB-lite"/>
    </source>
</evidence>
<dbReference type="GO" id="GO:0016020">
    <property type="term" value="C:membrane"/>
    <property type="evidence" value="ECO:0007669"/>
    <property type="project" value="UniProtKB-SubCell"/>
</dbReference>
<dbReference type="PRINTS" id="PR00171">
    <property type="entry name" value="SUGRTRNSPORT"/>
</dbReference>
<evidence type="ECO:0000256" key="4">
    <source>
        <dbReference type="ARBA" id="ARBA00022692"/>
    </source>
</evidence>
<evidence type="ECO:0000256" key="5">
    <source>
        <dbReference type="ARBA" id="ARBA00022989"/>
    </source>
</evidence>
<feature type="domain" description="Major facilitator superfamily (MFS) profile" evidence="10">
    <location>
        <begin position="50"/>
        <end position="455"/>
    </location>
</feature>
<keyword evidence="12" id="KW-1185">Reference proteome</keyword>
<dbReference type="OrthoDB" id="4142200at2759"/>
<gene>
    <name evidence="11" type="ORF">DFA_02039</name>
</gene>
<feature type="transmembrane region" description="Helical" evidence="9">
    <location>
        <begin position="116"/>
        <end position="139"/>
    </location>
</feature>
<evidence type="ECO:0000259" key="10">
    <source>
        <dbReference type="PROSITE" id="PS50850"/>
    </source>
</evidence>
<evidence type="ECO:0000256" key="9">
    <source>
        <dbReference type="SAM" id="Phobius"/>
    </source>
</evidence>
<keyword evidence="5 9" id="KW-1133">Transmembrane helix</keyword>
<sequence>MTVTENYQINEGDNTPSTSSPSSEMDFHRRITHPRENGLRQRIAQSTYFLITISMCGGLIFGYNAGIIAFALDPITALFELDVIPQGILVCSILLGALIGALTGGVVADKIGRKPVIIFTSLITIGGAVASGAVSSLVAINITRFLLGIGVGCTSSVCPILVAESAPKEKKSFCGSFFQIGITVGILLANGIGLALKEAGSYWRWMFAIGAVPGVMLFVCWVLMNESPVFLMKKAEQRSGVAVASRATVGSQNRFAMLFNKSSRKPMFLGVCLAILLQLTGINAFMYFSPNIFRDAGISGKNGPDIAAVILQVWNVGTTLIAMFLVERVGRKKLLITGSIIMTISDIIIAIVFLTGSSNSAAGWVSVVFLFIFVGAFEASIGTLFWFVVNEIMPEDIKATAQPVINAFQWLFNLILAFVFLTVVKYLGQSTMFWIFGGFGVFTTASLWVFLPDLKAAAPAPADVEQPHMHPVESETIMYSKKQKDDAFNKSSKYAKPAQEQDQDFDSKLKEMTGIAPIDPIVLPVQ</sequence>
<dbReference type="GO" id="GO:0022857">
    <property type="term" value="F:transmembrane transporter activity"/>
    <property type="evidence" value="ECO:0007669"/>
    <property type="project" value="InterPro"/>
</dbReference>
<dbReference type="PANTHER" id="PTHR48020:SF12">
    <property type="entry name" value="PROTON MYO-INOSITOL COTRANSPORTER"/>
    <property type="match status" value="1"/>
</dbReference>
<feature type="transmembrane region" description="Helical" evidence="9">
    <location>
        <begin position="334"/>
        <end position="355"/>
    </location>
</feature>
<evidence type="ECO:0000256" key="3">
    <source>
        <dbReference type="ARBA" id="ARBA00022448"/>
    </source>
</evidence>
<keyword evidence="11" id="KW-0762">Sugar transport</keyword>
<dbReference type="PANTHER" id="PTHR48020">
    <property type="entry name" value="PROTON MYO-INOSITOL COTRANSPORTER"/>
    <property type="match status" value="1"/>
</dbReference>
<name>F4PYI7_CACFS</name>
<dbReference type="EMBL" id="GL883015">
    <property type="protein sequence ID" value="EGG19253.1"/>
    <property type="molecule type" value="Genomic_DNA"/>
</dbReference>
<comment type="subcellular location">
    <subcellularLocation>
        <location evidence="1">Membrane</location>
        <topology evidence="1">Multi-pass membrane protein</topology>
    </subcellularLocation>
</comment>
<feature type="region of interest" description="Disordered" evidence="8">
    <location>
        <begin position="1"/>
        <end position="26"/>
    </location>
</feature>
<dbReference type="Proteomes" id="UP000007797">
    <property type="component" value="Unassembled WGS sequence"/>
</dbReference>
<evidence type="ECO:0000256" key="1">
    <source>
        <dbReference type="ARBA" id="ARBA00004141"/>
    </source>
</evidence>
<evidence type="ECO:0000256" key="2">
    <source>
        <dbReference type="ARBA" id="ARBA00010992"/>
    </source>
</evidence>
<feature type="transmembrane region" description="Helical" evidence="9">
    <location>
        <begin position="361"/>
        <end position="389"/>
    </location>
</feature>
<dbReference type="RefSeq" id="XP_004357524.1">
    <property type="nucleotide sequence ID" value="XM_004357467.1"/>
</dbReference>
<dbReference type="PROSITE" id="PS00216">
    <property type="entry name" value="SUGAR_TRANSPORT_1"/>
    <property type="match status" value="2"/>
</dbReference>
<reference evidence="12" key="1">
    <citation type="journal article" date="2011" name="Genome Res.">
        <title>Phylogeny-wide analysis of social amoeba genomes highlights ancient origins for complex intercellular communication.</title>
        <authorList>
            <person name="Heidel A.J."/>
            <person name="Lawal H.M."/>
            <person name="Felder M."/>
            <person name="Schilde C."/>
            <person name="Helps N.R."/>
            <person name="Tunggal B."/>
            <person name="Rivero F."/>
            <person name="John U."/>
            <person name="Schleicher M."/>
            <person name="Eichinger L."/>
            <person name="Platzer M."/>
            <person name="Noegel A.A."/>
            <person name="Schaap P."/>
            <person name="Gloeckner G."/>
        </authorList>
    </citation>
    <scope>NUCLEOTIDE SEQUENCE [LARGE SCALE GENOMIC DNA]</scope>
    <source>
        <strain evidence="12">SH3</strain>
    </source>
</reference>
<dbReference type="GeneID" id="14871441"/>
<keyword evidence="4 9" id="KW-0812">Transmembrane</keyword>
<feature type="transmembrane region" description="Helical" evidence="9">
    <location>
        <begin position="267"/>
        <end position="286"/>
    </location>
</feature>
<dbReference type="InterPro" id="IPR005829">
    <property type="entry name" value="Sugar_transporter_CS"/>
</dbReference>
<dbReference type="Pfam" id="PF00083">
    <property type="entry name" value="Sugar_tr"/>
    <property type="match status" value="1"/>
</dbReference>
<dbReference type="Gene3D" id="1.20.1250.20">
    <property type="entry name" value="MFS general substrate transporter like domains"/>
    <property type="match status" value="2"/>
</dbReference>
<proteinExistence type="inferred from homology"/>
<dbReference type="PROSITE" id="PS00217">
    <property type="entry name" value="SUGAR_TRANSPORT_2"/>
    <property type="match status" value="1"/>
</dbReference>
<dbReference type="NCBIfam" id="TIGR00879">
    <property type="entry name" value="SP"/>
    <property type="match status" value="1"/>
</dbReference>
<evidence type="ECO:0000313" key="11">
    <source>
        <dbReference type="EMBL" id="EGG19253.1"/>
    </source>
</evidence>
<protein>
    <submittedName>
        <fullName evidence="11">Sugar transporter family protein</fullName>
    </submittedName>
</protein>
<dbReference type="CDD" id="cd17315">
    <property type="entry name" value="MFS_GLUT_like"/>
    <property type="match status" value="1"/>
</dbReference>
<accession>F4PYI7</accession>
<feature type="transmembrane region" description="Helical" evidence="9">
    <location>
        <begin position="410"/>
        <end position="427"/>
    </location>
</feature>
<feature type="compositionally biased region" description="Polar residues" evidence="8">
    <location>
        <begin position="1"/>
        <end position="23"/>
    </location>
</feature>
<organism evidence="11 12">
    <name type="scientific">Cavenderia fasciculata</name>
    <name type="common">Slime mold</name>
    <name type="synonym">Dictyostelium fasciculatum</name>
    <dbReference type="NCBI Taxonomy" id="261658"/>
    <lineage>
        <taxon>Eukaryota</taxon>
        <taxon>Amoebozoa</taxon>
        <taxon>Evosea</taxon>
        <taxon>Eumycetozoa</taxon>
        <taxon>Dictyostelia</taxon>
        <taxon>Acytosteliales</taxon>
        <taxon>Cavenderiaceae</taxon>
        <taxon>Cavenderia</taxon>
    </lineage>
</organism>
<dbReference type="InterPro" id="IPR003663">
    <property type="entry name" value="Sugar/inositol_transpt"/>
</dbReference>
<dbReference type="InterPro" id="IPR020846">
    <property type="entry name" value="MFS_dom"/>
</dbReference>
<dbReference type="PROSITE" id="PS50850">
    <property type="entry name" value="MFS"/>
    <property type="match status" value="1"/>
</dbReference>
<evidence type="ECO:0000256" key="6">
    <source>
        <dbReference type="ARBA" id="ARBA00023136"/>
    </source>
</evidence>
<dbReference type="AlphaFoldDB" id="F4PYI7"/>
<feature type="transmembrane region" description="Helical" evidence="9">
    <location>
        <begin position="175"/>
        <end position="196"/>
    </location>
</feature>
<evidence type="ECO:0000256" key="7">
    <source>
        <dbReference type="RuleBase" id="RU003346"/>
    </source>
</evidence>
<feature type="transmembrane region" description="Helical" evidence="9">
    <location>
        <begin position="84"/>
        <end position="104"/>
    </location>
</feature>
<feature type="transmembrane region" description="Helical" evidence="9">
    <location>
        <begin position="306"/>
        <end position="327"/>
    </location>
</feature>
<comment type="similarity">
    <text evidence="2 7">Belongs to the major facilitator superfamily. Sugar transporter (TC 2.A.1.1) family.</text>
</comment>
<dbReference type="InterPro" id="IPR050814">
    <property type="entry name" value="Myo-inositol_Transporter"/>
</dbReference>
<feature type="transmembrane region" description="Helical" evidence="9">
    <location>
        <begin position="145"/>
        <end position="163"/>
    </location>
</feature>
<dbReference type="SUPFAM" id="SSF103473">
    <property type="entry name" value="MFS general substrate transporter"/>
    <property type="match status" value="1"/>
</dbReference>
<feature type="transmembrane region" description="Helical" evidence="9">
    <location>
        <begin position="48"/>
        <end position="72"/>
    </location>
</feature>
<keyword evidence="3 7" id="KW-0813">Transport</keyword>
<feature type="transmembrane region" description="Helical" evidence="9">
    <location>
        <begin position="433"/>
        <end position="451"/>
    </location>
</feature>
<dbReference type="KEGG" id="dfa:DFA_02039"/>
<keyword evidence="6 9" id="KW-0472">Membrane</keyword>
<feature type="transmembrane region" description="Helical" evidence="9">
    <location>
        <begin position="202"/>
        <end position="224"/>
    </location>
</feature>
<dbReference type="InterPro" id="IPR036259">
    <property type="entry name" value="MFS_trans_sf"/>
</dbReference>
<dbReference type="OMA" id="NAIMVPS"/>
<evidence type="ECO:0000313" key="12">
    <source>
        <dbReference type="Proteomes" id="UP000007797"/>
    </source>
</evidence>
<dbReference type="InterPro" id="IPR005828">
    <property type="entry name" value="MFS_sugar_transport-like"/>
</dbReference>
<feature type="region of interest" description="Disordered" evidence="8">
    <location>
        <begin position="484"/>
        <end position="503"/>
    </location>
</feature>